<dbReference type="OrthoDB" id="343092at2759"/>
<evidence type="ECO:0000313" key="2">
    <source>
        <dbReference type="EMBL" id="CAE6415491.1"/>
    </source>
</evidence>
<dbReference type="AlphaFoldDB" id="A0A8H2X1E6"/>
<organism evidence="2 3">
    <name type="scientific">Rhizoctonia solani</name>
    <dbReference type="NCBI Taxonomy" id="456999"/>
    <lineage>
        <taxon>Eukaryota</taxon>
        <taxon>Fungi</taxon>
        <taxon>Dikarya</taxon>
        <taxon>Basidiomycota</taxon>
        <taxon>Agaricomycotina</taxon>
        <taxon>Agaricomycetes</taxon>
        <taxon>Cantharellales</taxon>
        <taxon>Ceratobasidiaceae</taxon>
        <taxon>Rhizoctonia</taxon>
    </lineage>
</organism>
<accession>A0A8H2X1E6</accession>
<protein>
    <recommendedName>
        <fullName evidence="4">Clavaminate synthase-like protein</fullName>
    </recommendedName>
</protein>
<dbReference type="Gene3D" id="2.60.120.330">
    <property type="entry name" value="B-lactam Antibiotic, Isopenicillin N Synthase, Chain"/>
    <property type="match status" value="1"/>
</dbReference>
<evidence type="ECO:0000256" key="1">
    <source>
        <dbReference type="SAM" id="MobiDB-lite"/>
    </source>
</evidence>
<gene>
    <name evidence="2" type="ORF">RDB_LOCUS48619</name>
</gene>
<evidence type="ECO:0008006" key="4">
    <source>
        <dbReference type="Google" id="ProtNLM"/>
    </source>
</evidence>
<dbReference type="EMBL" id="CAJMWR010001111">
    <property type="protein sequence ID" value="CAE6415491.1"/>
    <property type="molecule type" value="Genomic_DNA"/>
</dbReference>
<name>A0A8H2X1E6_9AGAM</name>
<proteinExistence type="predicted"/>
<dbReference type="SUPFAM" id="SSF51197">
    <property type="entry name" value="Clavaminate synthase-like"/>
    <property type="match status" value="1"/>
</dbReference>
<comment type="caution">
    <text evidence="2">The sequence shown here is derived from an EMBL/GenBank/DDBJ whole genome shotgun (WGS) entry which is preliminary data.</text>
</comment>
<feature type="region of interest" description="Disordered" evidence="1">
    <location>
        <begin position="352"/>
        <end position="400"/>
    </location>
</feature>
<dbReference type="Proteomes" id="UP000663840">
    <property type="component" value="Unassembled WGS sequence"/>
</dbReference>
<dbReference type="PANTHER" id="PTHR48420">
    <property type="entry name" value="NON-HAEM DIOXYGENASE N-TERMINAL DOMAIN-CONTAINING PROTEIN"/>
    <property type="match status" value="1"/>
</dbReference>
<feature type="compositionally biased region" description="Low complexity" evidence="1">
    <location>
        <begin position="145"/>
        <end position="154"/>
    </location>
</feature>
<sequence>MSNEEQRMRRMRRMAYFASESGMPEYGSPSSSVSSLSSTGDVVFSSPALAATRENEVVDLDDDGGVFSWPAVESPAAHVLMHPGQRTRIRNNQSSPAPITPSQAALTAGDRWRHVLAIAVNRESEQANDPSTSLARRIAARDALRQSQSQSQSSNTSTEPTYPTARLVSRTTIPVTEPEPPADLRRLATTREAERQLHYRDWHRLGLLDPSTSSVAGSDSAGITPGRLIPTSSYARRRPRLPSLLDPNGDEEDDVSELSRLHRRMSPSAVADIPPNREHVSTARWLEYERRLIRSRIWFSGQNPNDPNGEDEDTPAARSRYWNARPSSGTDNLLSLATEILALLTRLQSSAAAERHAQRSPTPATPPGLGIFDSENSHTANPEPRSVSTKPDPLPTPLESMLLPTSKQSIYKISSSLVLALSTPTHHGKFTSSPHCALTEISPIKTYTTTPEGAVVISYKTLTTAPESLAPAIERAFGSDPDCLGILVVTDLPVEYPAKRERLLRLASAFAALPEDVREKYSDESTRYSFGWSWGKEIMNGKPDTLKGSYYANPVVDDPNVDPQEKVAHPEYYGKNIWPDRDERGVEGFEEAFKDLGRFVFGVGCQVAGACQSFVSQHLSDLSVSLQELIANGHTSKARLLHYFPPTAENPLPAEDEPIDSWCGFHLDHSMLTGLCSAIYLNQPDSKIVPPPSSQSGLYIRTRGGNLVKVSIPPDALAFQTGEALELATAGRLRATPHCVRVGAGPGAENVSRETFALFMQPDTKQVLSEKDTFGSFSQRVFAEHYDAPVPAAA</sequence>
<feature type="region of interest" description="Disordered" evidence="1">
    <location>
        <begin position="213"/>
        <end position="256"/>
    </location>
</feature>
<reference evidence="2" key="1">
    <citation type="submission" date="2021-01" db="EMBL/GenBank/DDBJ databases">
        <authorList>
            <person name="Kaushik A."/>
        </authorList>
    </citation>
    <scope>NUCLEOTIDE SEQUENCE</scope>
    <source>
        <strain evidence="2">AG1-1A</strain>
    </source>
</reference>
<evidence type="ECO:0000313" key="3">
    <source>
        <dbReference type="Proteomes" id="UP000663840"/>
    </source>
</evidence>
<dbReference type="InterPro" id="IPR027443">
    <property type="entry name" value="IPNS-like_sf"/>
</dbReference>
<dbReference type="PANTHER" id="PTHR48420:SF1">
    <property type="entry name" value="NON-HAEM DIOXYGENASE N-TERMINAL DOMAIN-CONTAINING PROTEIN"/>
    <property type="match status" value="1"/>
</dbReference>
<feature type="region of interest" description="Disordered" evidence="1">
    <location>
        <begin position="141"/>
        <end position="181"/>
    </location>
</feature>